<evidence type="ECO:0000259" key="1">
    <source>
        <dbReference type="Pfam" id="PF07693"/>
    </source>
</evidence>
<organism evidence="2 3">
    <name type="scientific">Rahnella inusitata</name>
    <dbReference type="NCBI Taxonomy" id="58169"/>
    <lineage>
        <taxon>Bacteria</taxon>
        <taxon>Pseudomonadati</taxon>
        <taxon>Pseudomonadota</taxon>
        <taxon>Gammaproteobacteria</taxon>
        <taxon>Enterobacterales</taxon>
        <taxon>Yersiniaceae</taxon>
        <taxon>Rahnella</taxon>
    </lineage>
</organism>
<name>A0ABX9P968_9GAMM</name>
<dbReference type="SUPFAM" id="SSF52540">
    <property type="entry name" value="P-loop containing nucleoside triphosphate hydrolases"/>
    <property type="match status" value="1"/>
</dbReference>
<keyword evidence="3" id="KW-1185">Reference proteome</keyword>
<dbReference type="InterPro" id="IPR011646">
    <property type="entry name" value="KAP_P-loop"/>
</dbReference>
<dbReference type="Pfam" id="PF07693">
    <property type="entry name" value="KAP_NTPase"/>
    <property type="match status" value="1"/>
</dbReference>
<protein>
    <submittedName>
        <fullName evidence="2">NTPase</fullName>
    </submittedName>
</protein>
<evidence type="ECO:0000313" key="3">
    <source>
        <dbReference type="Proteomes" id="UP000284119"/>
    </source>
</evidence>
<dbReference type="Gene3D" id="3.40.50.300">
    <property type="entry name" value="P-loop containing nucleotide triphosphate hydrolases"/>
    <property type="match status" value="1"/>
</dbReference>
<proteinExistence type="predicted"/>
<dbReference type="Proteomes" id="UP000284119">
    <property type="component" value="Unassembled WGS sequence"/>
</dbReference>
<reference evidence="2 3" key="1">
    <citation type="submission" date="2018-09" db="EMBL/GenBank/DDBJ databases">
        <authorList>
            <person name="Le Fleche-Mateos A."/>
        </authorList>
    </citation>
    <scope>NUCLEOTIDE SEQUENCE [LARGE SCALE GENOMIC DNA]</scope>
    <source>
        <strain evidence="2 3">DSM 30078</strain>
    </source>
</reference>
<dbReference type="EMBL" id="RAHG01000001">
    <property type="protein sequence ID" value="RJT16258.1"/>
    <property type="molecule type" value="Genomic_DNA"/>
</dbReference>
<accession>A0ABX9P968</accession>
<feature type="domain" description="KAP NTPase" evidence="1">
    <location>
        <begin position="19"/>
        <end position="318"/>
    </location>
</feature>
<dbReference type="RefSeq" id="WP_112168121.1">
    <property type="nucleotide sequence ID" value="NZ_JYDE01000024.1"/>
</dbReference>
<gene>
    <name evidence="2" type="ORF">D5396_03885</name>
</gene>
<dbReference type="InterPro" id="IPR027417">
    <property type="entry name" value="P-loop_NTPase"/>
</dbReference>
<evidence type="ECO:0000313" key="2">
    <source>
        <dbReference type="EMBL" id="RJT16258.1"/>
    </source>
</evidence>
<sequence>MINASSDVTFEIRDEYKRKEIAIKINELLDSDVDISPLVIDGGWGTGKTEFCLKLTNMLNENTENPRAVYIDAFKEDHTDAPLLTILAAIIALLPKNEAKNLIAKALPALKFGLKTGLKATAGWLLKQNADELSSEFADAISDTNDAIIDKTVESMLHEHIDAEKNIQTLKSALKEITQSQPLIIIIDELDRCKPSFSVSIIENIKHVFDVENVNFILVTNTAQLYASINHMYGSAVNSRQYLDKFIKFSITLPTFYKPHGTTPTNASLRHWKNISQDDETLLRANSGSEKMITSLINHGELSLREVETFARHIKIFQILTQNSIDSNSNTDYNYLEIFGIFLYCFDKKSAKSILNRSINLDAIGDTLNIKEFNYIRNRDQSTIQILLYGLIRDSDYPSFRFPRPDDEQKVKWDYYLTGSYQTINYDDKGFSSIVAAAISNIMLSS</sequence>
<comment type="caution">
    <text evidence="2">The sequence shown here is derived from an EMBL/GenBank/DDBJ whole genome shotgun (WGS) entry which is preliminary data.</text>
</comment>